<sequence length="137" mass="16037">MDTNLEESTSKEIENELKRIAKFFSQTDIDLFKECFFFIAKRGYTQDEHQMGQIMRSLSYSPTEEEIKKYFQKYVKAHDTEGRGYVQTNEVKNILANLGEQLTKREVDALFRDGGVNGSQLRYQDFINNISQPVPDY</sequence>
<evidence type="ECO:0000313" key="3">
    <source>
        <dbReference type="EMBL" id="WAR29884.1"/>
    </source>
</evidence>
<dbReference type="EMBL" id="CP111027">
    <property type="protein sequence ID" value="WAR29884.1"/>
    <property type="molecule type" value="Genomic_DNA"/>
</dbReference>
<protein>
    <submittedName>
        <fullName evidence="3">CALL4-like protein</fullName>
    </submittedName>
</protein>
<dbReference type="Gene3D" id="1.10.238.10">
    <property type="entry name" value="EF-hand"/>
    <property type="match status" value="2"/>
</dbReference>
<reference evidence="3" key="1">
    <citation type="submission" date="2022-11" db="EMBL/GenBank/DDBJ databases">
        <title>Centuries of genome instability and evolution in soft-shell clam transmissible cancer (bioRxiv).</title>
        <authorList>
            <person name="Hart S.F.M."/>
            <person name="Yonemitsu M.A."/>
            <person name="Giersch R.M."/>
            <person name="Beal B.F."/>
            <person name="Arriagada G."/>
            <person name="Davis B.W."/>
            <person name="Ostrander E.A."/>
            <person name="Goff S.P."/>
            <person name="Metzger M.J."/>
        </authorList>
    </citation>
    <scope>NUCLEOTIDE SEQUENCE</scope>
    <source>
        <strain evidence="3">MELC-2E11</strain>
        <tissue evidence="3">Siphon/mantle</tissue>
    </source>
</reference>
<dbReference type="InterPro" id="IPR002048">
    <property type="entry name" value="EF_hand_dom"/>
</dbReference>
<dbReference type="PROSITE" id="PS50222">
    <property type="entry name" value="EF_HAND_2"/>
    <property type="match status" value="1"/>
</dbReference>
<gene>
    <name evidence="3" type="ORF">MAR_003452</name>
    <name evidence="4" type="ORF">MAR_003468</name>
</gene>
<dbReference type="SUPFAM" id="SSF47473">
    <property type="entry name" value="EF-hand"/>
    <property type="match status" value="1"/>
</dbReference>
<proteinExistence type="predicted"/>
<keyword evidence="1" id="KW-0677">Repeat</keyword>
<dbReference type="InterPro" id="IPR050230">
    <property type="entry name" value="CALM/Myosin/TropC-like"/>
</dbReference>
<accession>A0ABY7G8Y5</accession>
<dbReference type="EMBL" id="CP111027">
    <property type="protein sequence ID" value="WAR29900.1"/>
    <property type="molecule type" value="Genomic_DNA"/>
</dbReference>
<evidence type="ECO:0000256" key="1">
    <source>
        <dbReference type="ARBA" id="ARBA00022737"/>
    </source>
</evidence>
<dbReference type="InterPro" id="IPR011992">
    <property type="entry name" value="EF-hand-dom_pair"/>
</dbReference>
<organism evidence="3 5">
    <name type="scientific">Mya arenaria</name>
    <name type="common">Soft-shell clam</name>
    <dbReference type="NCBI Taxonomy" id="6604"/>
    <lineage>
        <taxon>Eukaryota</taxon>
        <taxon>Metazoa</taxon>
        <taxon>Spiralia</taxon>
        <taxon>Lophotrochozoa</taxon>
        <taxon>Mollusca</taxon>
        <taxon>Bivalvia</taxon>
        <taxon>Autobranchia</taxon>
        <taxon>Heteroconchia</taxon>
        <taxon>Euheterodonta</taxon>
        <taxon>Imparidentia</taxon>
        <taxon>Neoheterodontei</taxon>
        <taxon>Myida</taxon>
        <taxon>Myoidea</taxon>
        <taxon>Myidae</taxon>
        <taxon>Mya</taxon>
    </lineage>
</organism>
<evidence type="ECO:0000313" key="4">
    <source>
        <dbReference type="EMBL" id="WAR29900.1"/>
    </source>
</evidence>
<dbReference type="PANTHER" id="PTHR23048:SF0">
    <property type="entry name" value="CALMODULIN LIKE 3"/>
    <property type="match status" value="1"/>
</dbReference>
<dbReference type="PANTHER" id="PTHR23048">
    <property type="entry name" value="MYOSIN LIGHT CHAIN 1, 3"/>
    <property type="match status" value="1"/>
</dbReference>
<evidence type="ECO:0000313" key="5">
    <source>
        <dbReference type="Proteomes" id="UP001164746"/>
    </source>
</evidence>
<dbReference type="Proteomes" id="UP001164746">
    <property type="component" value="Chromosome 16"/>
</dbReference>
<evidence type="ECO:0000259" key="2">
    <source>
        <dbReference type="PROSITE" id="PS50222"/>
    </source>
</evidence>
<keyword evidence="5" id="KW-1185">Reference proteome</keyword>
<name>A0ABY7G8Y5_MYAAR</name>
<feature type="domain" description="EF-hand" evidence="2">
    <location>
        <begin position="66"/>
        <end position="101"/>
    </location>
</feature>